<dbReference type="Proteomes" id="UP000428803">
    <property type="component" value="Chromosome"/>
</dbReference>
<keyword evidence="3" id="KW-1185">Reference proteome</keyword>
<dbReference type="AlphaFoldDB" id="A0A6I6LAP2"/>
<feature type="region of interest" description="Disordered" evidence="1">
    <location>
        <begin position="83"/>
        <end position="106"/>
    </location>
</feature>
<evidence type="ECO:0000313" key="3">
    <source>
        <dbReference type="Proteomes" id="UP000428803"/>
    </source>
</evidence>
<dbReference type="Pfam" id="PF11231">
    <property type="entry name" value="DUF3034"/>
    <property type="match status" value="1"/>
</dbReference>
<name>A0A6I6LAP2_9SPHN</name>
<gene>
    <name evidence="2" type="ORF">EUU25_02360</name>
</gene>
<reference evidence="3" key="1">
    <citation type="submission" date="2019-01" db="EMBL/GenBank/DDBJ databases">
        <title>Sphingorhabdus lacus sp.nov., isolated from an oligotrophic freshwater lake.</title>
        <authorList>
            <person name="Park M."/>
        </authorList>
    </citation>
    <scope>NUCLEOTIDE SEQUENCE [LARGE SCALE GENOMIC DNA]</scope>
    <source>
        <strain evidence="3">IMCC1753</strain>
    </source>
</reference>
<evidence type="ECO:0000313" key="2">
    <source>
        <dbReference type="EMBL" id="QGY79562.1"/>
    </source>
</evidence>
<protein>
    <submittedName>
        <fullName evidence="2">DUF3034 family protein</fullName>
    </submittedName>
</protein>
<evidence type="ECO:0000256" key="1">
    <source>
        <dbReference type="SAM" id="MobiDB-lite"/>
    </source>
</evidence>
<feature type="compositionally biased region" description="Basic and acidic residues" evidence="1">
    <location>
        <begin position="96"/>
        <end position="105"/>
    </location>
</feature>
<dbReference type="EMBL" id="CP035733">
    <property type="protein sequence ID" value="QGY79562.1"/>
    <property type="molecule type" value="Genomic_DNA"/>
</dbReference>
<dbReference type="KEGG" id="slaa:EUU25_02360"/>
<accession>A0A6I6LAP2</accession>
<proteinExistence type="predicted"/>
<dbReference type="InterPro" id="IPR021393">
    <property type="entry name" value="DUF3034"/>
</dbReference>
<organism evidence="2 3">
    <name type="scientific">Sphingorhabdus lacus</name>
    <dbReference type="NCBI Taxonomy" id="392610"/>
    <lineage>
        <taxon>Bacteria</taxon>
        <taxon>Pseudomonadati</taxon>
        <taxon>Pseudomonadota</taxon>
        <taxon>Alphaproteobacteria</taxon>
        <taxon>Sphingomonadales</taxon>
        <taxon>Sphingomonadaceae</taxon>
        <taxon>Sphingorhabdus</taxon>
    </lineage>
</organism>
<sequence>MEPEISFFVLHPQREFARNCCCARQSAGDGSGRKWMGSFLKLAAMPYRAGVVAASLTATSMPVNADNASAAIEITNFVEISDGEQSAEADEGAVNKSEETSESRRSFLSGGGRLLLTGGVSTIEGAGGGGLVPWALIGGYGTRNEFGLSAFATGVDTKDFTLAAYGGAINFKNRVELSVARQNFNLREVGNVLALGNRYTISQTIVGAKVRLIGDAVLEQDSLLPQIAVGAQYKINDNDAIVGGALGLKQKGIDFYIAATKIILSQSLLLNGTVRMTKANQYGILGFGGLGGKQQGYKPQFEGSAALLLTRKLAIGGEFRTKSNRLEGALGGTSFREENAYDAFIAYAPARNVSLTLAYARLGQIALRRQNGAYASLQIGF</sequence>